<keyword evidence="5" id="KW-1185">Reference proteome</keyword>
<dbReference type="InterPro" id="IPR009057">
    <property type="entry name" value="Homeodomain-like_sf"/>
</dbReference>
<dbReference type="Proteomes" id="UP001524473">
    <property type="component" value="Unassembled WGS sequence"/>
</dbReference>
<evidence type="ECO:0000313" key="5">
    <source>
        <dbReference type="Proteomes" id="UP001524473"/>
    </source>
</evidence>
<gene>
    <name evidence="4" type="ORF">NE695_04475</name>
</gene>
<comment type="caution">
    <text evidence="4">The sequence shown here is derived from an EMBL/GenBank/DDBJ whole genome shotgun (WGS) entry which is preliminary data.</text>
</comment>
<keyword evidence="1 2" id="KW-0238">DNA-binding</keyword>
<reference evidence="4 5" key="1">
    <citation type="submission" date="2022-06" db="EMBL/GenBank/DDBJ databases">
        <title>Isolation of gut microbiota from human fecal samples.</title>
        <authorList>
            <person name="Pamer E.G."/>
            <person name="Barat B."/>
            <person name="Waligurski E."/>
            <person name="Medina S."/>
            <person name="Paddock L."/>
            <person name="Mostad J."/>
        </authorList>
    </citation>
    <scope>NUCLEOTIDE SEQUENCE [LARGE SCALE GENOMIC DNA]</scope>
    <source>
        <strain evidence="4 5">DFI.9.73</strain>
    </source>
</reference>
<dbReference type="RefSeq" id="WP_066867495.1">
    <property type="nucleotide sequence ID" value="NZ_CABKVV010000014.1"/>
</dbReference>
<sequence>MDLRTEKTERSILNAFIGLRAQKPLEKITVKELCEKAWINKSTFYAHYTDLYDLSDRVEAGVVKSILENIPHPEYLFIKPREFTRELHAAYGSQGALLGILFSGAQSGKLIGRLERDLKTMIFDACPQYREDPAAGILFSYGVYGGYYALTSNRDCSEDEILEIIGEAAERIAGMLRQP</sequence>
<dbReference type="EMBL" id="JANFZH010000007">
    <property type="protein sequence ID" value="MCQ4839168.1"/>
    <property type="molecule type" value="Genomic_DNA"/>
</dbReference>
<dbReference type="InterPro" id="IPR001647">
    <property type="entry name" value="HTH_TetR"/>
</dbReference>
<evidence type="ECO:0000313" key="4">
    <source>
        <dbReference type="EMBL" id="MCQ4839168.1"/>
    </source>
</evidence>
<name>A0ABT1RWW4_9FIRM</name>
<dbReference type="GeneID" id="90533968"/>
<evidence type="ECO:0000259" key="3">
    <source>
        <dbReference type="PROSITE" id="PS50977"/>
    </source>
</evidence>
<protein>
    <submittedName>
        <fullName evidence="4">TetR/AcrR family transcriptional regulator</fullName>
    </submittedName>
</protein>
<dbReference type="Gene3D" id="1.10.357.10">
    <property type="entry name" value="Tetracycline Repressor, domain 2"/>
    <property type="match status" value="1"/>
</dbReference>
<accession>A0ABT1RWW4</accession>
<dbReference type="SUPFAM" id="SSF46689">
    <property type="entry name" value="Homeodomain-like"/>
    <property type="match status" value="1"/>
</dbReference>
<feature type="DNA-binding region" description="H-T-H motif" evidence="2">
    <location>
        <begin position="29"/>
        <end position="48"/>
    </location>
</feature>
<evidence type="ECO:0000256" key="1">
    <source>
        <dbReference type="ARBA" id="ARBA00023125"/>
    </source>
</evidence>
<organism evidence="4 5">
    <name type="scientific">Neglectibacter timonensis</name>
    <dbReference type="NCBI Taxonomy" id="1776382"/>
    <lineage>
        <taxon>Bacteria</taxon>
        <taxon>Bacillati</taxon>
        <taxon>Bacillota</taxon>
        <taxon>Clostridia</taxon>
        <taxon>Eubacteriales</taxon>
        <taxon>Oscillospiraceae</taxon>
        <taxon>Neglectibacter</taxon>
    </lineage>
</organism>
<dbReference type="PROSITE" id="PS50977">
    <property type="entry name" value="HTH_TETR_2"/>
    <property type="match status" value="1"/>
</dbReference>
<feature type="domain" description="HTH tetR-type" evidence="3">
    <location>
        <begin position="6"/>
        <end position="66"/>
    </location>
</feature>
<evidence type="ECO:0000256" key="2">
    <source>
        <dbReference type="PROSITE-ProRule" id="PRU00335"/>
    </source>
</evidence>
<proteinExistence type="predicted"/>